<dbReference type="EMBL" id="PISD01000019">
    <property type="protein sequence ID" value="PKG29080.1"/>
    <property type="molecule type" value="Genomic_DNA"/>
</dbReference>
<dbReference type="Pfam" id="PF26421">
    <property type="entry name" value="Avidin_like"/>
    <property type="match status" value="1"/>
</dbReference>
<reference evidence="1 2" key="1">
    <citation type="journal article" date="2010" name="Int. J. Syst. Evol. Microbiol.">
        <title>Bacillus horneckiae sp. nov., isolated from a spacecraft-assembly clean room.</title>
        <authorList>
            <person name="Vaishampayan P."/>
            <person name="Probst A."/>
            <person name="Krishnamurthi S."/>
            <person name="Ghosh S."/>
            <person name="Osman S."/>
            <person name="McDowall A."/>
            <person name="Ruckmani A."/>
            <person name="Mayilraj S."/>
            <person name="Venkateswaran K."/>
        </authorList>
    </citation>
    <scope>NUCLEOTIDE SEQUENCE [LARGE SCALE GENOMIC DNA]</scope>
    <source>
        <strain evidence="2">1PO1SC</strain>
    </source>
</reference>
<evidence type="ECO:0000313" key="1">
    <source>
        <dbReference type="EMBL" id="PKG29080.1"/>
    </source>
</evidence>
<dbReference type="AlphaFoldDB" id="A0A2N0ZHV4"/>
<protein>
    <submittedName>
        <fullName evidence="1">N-acetylglutamate synthase</fullName>
    </submittedName>
</protein>
<dbReference type="RefSeq" id="WP_066198769.1">
    <property type="nucleotide sequence ID" value="NZ_JAFDQP010000004.1"/>
</dbReference>
<keyword evidence="2" id="KW-1185">Reference proteome</keyword>
<accession>A0A2N0ZHV4</accession>
<evidence type="ECO:0000313" key="2">
    <source>
        <dbReference type="Proteomes" id="UP000233343"/>
    </source>
</evidence>
<sequence>MNYNDKTFTAVQNSDNGEVSSQTFFHYKQEGNILLGAYEGGEIIKGTLIGLVHENGKLSFRYNHVNVAGEIRGGSCESSPEILEDGRVRLYEEWQWTDDEKAKGQSIIEELKVAEG</sequence>
<dbReference type="InterPro" id="IPR058595">
    <property type="entry name" value="Avidin-like"/>
</dbReference>
<organism evidence="1 2">
    <name type="scientific">Cytobacillus horneckiae</name>
    <dbReference type="NCBI Taxonomy" id="549687"/>
    <lineage>
        <taxon>Bacteria</taxon>
        <taxon>Bacillati</taxon>
        <taxon>Bacillota</taxon>
        <taxon>Bacilli</taxon>
        <taxon>Bacillales</taxon>
        <taxon>Bacillaceae</taxon>
        <taxon>Cytobacillus</taxon>
    </lineage>
</organism>
<dbReference type="Proteomes" id="UP000233343">
    <property type="component" value="Unassembled WGS sequence"/>
</dbReference>
<comment type="caution">
    <text evidence="1">The sequence shown here is derived from an EMBL/GenBank/DDBJ whole genome shotgun (WGS) entry which is preliminary data.</text>
</comment>
<proteinExistence type="predicted"/>
<gene>
    <name evidence="1" type="ORF">CWS20_09950</name>
</gene>
<name>A0A2N0ZHV4_9BACI</name>